<sequence length="228" mass="26102">MKKTSQFYFLFLFLLLGAGSTFAQIKAVTENGDTIYVYNDGTWSYELRDFSDQKGAMDFLNESLEVEPLNSSFSTPSSSKEKVKNARDQFQIFFNSEEWRRVPPATLNDEAEFAFEAKFSDVWSVVISEETPIEKETLFKIARKTMEDNTGAKPEIISLTQFQVNGQDILRGVVRASFSGITFIFDSFYFSDERGSVQFTTWSSEAVWKKNEEKIQDLMKGFEVIGVD</sequence>
<keyword evidence="3" id="KW-1185">Reference proteome</keyword>
<proteinExistence type="predicted"/>
<feature type="chain" id="PRO_5046929543" description="DUF3157 family protein" evidence="1">
    <location>
        <begin position="24"/>
        <end position="228"/>
    </location>
</feature>
<protein>
    <recommendedName>
        <fullName evidence="4">DUF3157 family protein</fullName>
    </recommendedName>
</protein>
<evidence type="ECO:0000256" key="1">
    <source>
        <dbReference type="SAM" id="SignalP"/>
    </source>
</evidence>
<evidence type="ECO:0000313" key="3">
    <source>
        <dbReference type="Proteomes" id="UP001338309"/>
    </source>
</evidence>
<reference evidence="2 3" key="1">
    <citation type="submission" date="2023-08" db="EMBL/GenBank/DDBJ databases">
        <title>Draft genome sequence of Algoriphagus confluentis.</title>
        <authorList>
            <person name="Takatani N."/>
            <person name="Hosokawa M."/>
            <person name="Sawabe T."/>
        </authorList>
    </citation>
    <scope>NUCLEOTIDE SEQUENCE [LARGE SCALE GENOMIC DNA]</scope>
    <source>
        <strain evidence="2 3">NBRC 111222</strain>
    </source>
</reference>
<dbReference type="RefSeq" id="WP_338225568.1">
    <property type="nucleotide sequence ID" value="NZ_BTPD01000012.1"/>
</dbReference>
<comment type="caution">
    <text evidence="2">The sequence shown here is derived from an EMBL/GenBank/DDBJ whole genome shotgun (WGS) entry which is preliminary data.</text>
</comment>
<keyword evidence="1" id="KW-0732">Signal</keyword>
<evidence type="ECO:0008006" key="4">
    <source>
        <dbReference type="Google" id="ProtNLM"/>
    </source>
</evidence>
<organism evidence="2 3">
    <name type="scientific">Algoriphagus confluentis</name>
    <dbReference type="NCBI Taxonomy" id="1697556"/>
    <lineage>
        <taxon>Bacteria</taxon>
        <taxon>Pseudomonadati</taxon>
        <taxon>Bacteroidota</taxon>
        <taxon>Cytophagia</taxon>
        <taxon>Cytophagales</taxon>
        <taxon>Cyclobacteriaceae</taxon>
        <taxon>Algoriphagus</taxon>
    </lineage>
</organism>
<gene>
    <name evidence="2" type="ORF">Aconfl_35080</name>
</gene>
<accession>A0ABQ6PUC7</accession>
<dbReference type="Proteomes" id="UP001338309">
    <property type="component" value="Unassembled WGS sequence"/>
</dbReference>
<dbReference type="EMBL" id="BTPD01000012">
    <property type="protein sequence ID" value="GMQ30865.1"/>
    <property type="molecule type" value="Genomic_DNA"/>
</dbReference>
<name>A0ABQ6PUC7_9BACT</name>
<feature type="signal peptide" evidence="1">
    <location>
        <begin position="1"/>
        <end position="23"/>
    </location>
</feature>
<evidence type="ECO:0000313" key="2">
    <source>
        <dbReference type="EMBL" id="GMQ30865.1"/>
    </source>
</evidence>